<dbReference type="AlphaFoldDB" id="A0A2A2ENY4"/>
<evidence type="ECO:0000313" key="3">
    <source>
        <dbReference type="Proteomes" id="UP000217771"/>
    </source>
</evidence>
<keyword evidence="3" id="KW-1185">Reference proteome</keyword>
<dbReference type="Proteomes" id="UP000217771">
    <property type="component" value="Unassembled WGS sequence"/>
</dbReference>
<reference evidence="2 3" key="1">
    <citation type="submission" date="2017-08" db="EMBL/GenBank/DDBJ databases">
        <title>Halomonas alkalisoli sp. nov., isolated from saline alkaline soil.</title>
        <authorList>
            <person name="Wang D."/>
            <person name="Zhang G."/>
        </authorList>
    </citation>
    <scope>NUCLEOTIDE SEQUENCE [LARGE SCALE GENOMIC DNA]</scope>
    <source>
        <strain evidence="2 3">WRN001</strain>
    </source>
</reference>
<evidence type="ECO:0000256" key="1">
    <source>
        <dbReference type="SAM" id="Coils"/>
    </source>
</evidence>
<accession>A0A2A2ENY4</accession>
<protein>
    <submittedName>
        <fullName evidence="2">Uncharacterized protein</fullName>
    </submittedName>
</protein>
<sequence length="97" mass="10859">MRPEDDLFARLKAALARLDAEIDALAAKARQAGDEARSRYADDLERLKRRRVELEVRLDALRWASEAAFSSLARGLEDGAGLARKAFRDASARFRQG</sequence>
<dbReference type="RefSeq" id="WP_095622356.1">
    <property type="nucleotide sequence ID" value="NZ_NSKB01000007.1"/>
</dbReference>
<evidence type="ECO:0000313" key="2">
    <source>
        <dbReference type="EMBL" id="PAU75161.1"/>
    </source>
</evidence>
<proteinExistence type="predicted"/>
<gene>
    <name evidence="2" type="ORF">CK498_18610</name>
</gene>
<organism evidence="2 3">
    <name type="scientific">Halomonas salipaludis</name>
    <dbReference type="NCBI Taxonomy" id="2032625"/>
    <lineage>
        <taxon>Bacteria</taxon>
        <taxon>Pseudomonadati</taxon>
        <taxon>Pseudomonadota</taxon>
        <taxon>Gammaproteobacteria</taxon>
        <taxon>Oceanospirillales</taxon>
        <taxon>Halomonadaceae</taxon>
        <taxon>Halomonas</taxon>
    </lineage>
</organism>
<name>A0A2A2ENY4_9GAMM</name>
<dbReference type="EMBL" id="NSKB01000007">
    <property type="protein sequence ID" value="PAU75161.1"/>
    <property type="molecule type" value="Genomic_DNA"/>
</dbReference>
<comment type="caution">
    <text evidence="2">The sequence shown here is derived from an EMBL/GenBank/DDBJ whole genome shotgun (WGS) entry which is preliminary data.</text>
</comment>
<keyword evidence="1" id="KW-0175">Coiled coil</keyword>
<feature type="coiled-coil region" evidence="1">
    <location>
        <begin position="8"/>
        <end position="64"/>
    </location>
</feature>
<dbReference type="OrthoDB" id="9813316at2"/>